<dbReference type="InterPro" id="IPR027417">
    <property type="entry name" value="P-loop_NTPase"/>
</dbReference>
<evidence type="ECO:0000313" key="4">
    <source>
        <dbReference type="EMBL" id="TLD69835.1"/>
    </source>
</evidence>
<dbReference type="InterPro" id="IPR001650">
    <property type="entry name" value="Helicase_C-like"/>
</dbReference>
<dbReference type="AlphaFoldDB" id="A0A5R8KD36"/>
<dbReference type="GO" id="GO:0005524">
    <property type="term" value="F:ATP binding"/>
    <property type="evidence" value="ECO:0007669"/>
    <property type="project" value="InterPro"/>
</dbReference>
<keyword evidence="4" id="KW-0067">ATP-binding</keyword>
<dbReference type="SUPFAM" id="SSF52540">
    <property type="entry name" value="P-loop containing nucleoside triphosphate hydrolases"/>
    <property type="match status" value="2"/>
</dbReference>
<dbReference type="Pfam" id="PF00176">
    <property type="entry name" value="SNF2-rel_dom"/>
    <property type="match status" value="1"/>
</dbReference>
<dbReference type="PANTHER" id="PTHR45629">
    <property type="entry name" value="SNF2/RAD54 FAMILY MEMBER"/>
    <property type="match status" value="1"/>
</dbReference>
<comment type="caution">
    <text evidence="4">The sequence shown here is derived from an EMBL/GenBank/DDBJ whole genome shotgun (WGS) entry which is preliminary data.</text>
</comment>
<dbReference type="GO" id="GO:0016787">
    <property type="term" value="F:hydrolase activity"/>
    <property type="evidence" value="ECO:0007669"/>
    <property type="project" value="UniProtKB-KW"/>
</dbReference>
<dbReference type="InterPro" id="IPR038718">
    <property type="entry name" value="SNF2-like_sf"/>
</dbReference>
<organism evidence="4 5">
    <name type="scientific">Phragmitibacter flavus</name>
    <dbReference type="NCBI Taxonomy" id="2576071"/>
    <lineage>
        <taxon>Bacteria</taxon>
        <taxon>Pseudomonadati</taxon>
        <taxon>Verrucomicrobiota</taxon>
        <taxon>Verrucomicrobiia</taxon>
        <taxon>Verrucomicrobiales</taxon>
        <taxon>Verrucomicrobiaceae</taxon>
        <taxon>Phragmitibacter</taxon>
    </lineage>
</organism>
<dbReference type="InterPro" id="IPR014001">
    <property type="entry name" value="Helicase_ATP-bd"/>
</dbReference>
<dbReference type="PROSITE" id="PS51192">
    <property type="entry name" value="HELICASE_ATP_BIND_1"/>
    <property type="match status" value="1"/>
</dbReference>
<gene>
    <name evidence="4" type="ORF">FEM03_16065</name>
</gene>
<dbReference type="PROSITE" id="PS51194">
    <property type="entry name" value="HELICASE_CTER"/>
    <property type="match status" value="1"/>
</dbReference>
<dbReference type="EMBL" id="VAUV01000011">
    <property type="protein sequence ID" value="TLD69835.1"/>
    <property type="molecule type" value="Genomic_DNA"/>
</dbReference>
<protein>
    <submittedName>
        <fullName evidence="4">DEAD/DEAH box helicase</fullName>
    </submittedName>
</protein>
<evidence type="ECO:0000256" key="1">
    <source>
        <dbReference type="ARBA" id="ARBA00022801"/>
    </source>
</evidence>
<feature type="domain" description="Helicase C-terminal" evidence="3">
    <location>
        <begin position="991"/>
        <end position="1146"/>
    </location>
</feature>
<dbReference type="GO" id="GO:0004386">
    <property type="term" value="F:helicase activity"/>
    <property type="evidence" value="ECO:0007669"/>
    <property type="project" value="UniProtKB-KW"/>
</dbReference>
<dbReference type="Gene3D" id="3.40.50.300">
    <property type="entry name" value="P-loop containing nucleotide triphosphate hydrolases"/>
    <property type="match status" value="1"/>
</dbReference>
<dbReference type="SMART" id="SM00490">
    <property type="entry name" value="HELICc"/>
    <property type="match status" value="1"/>
</dbReference>
<dbReference type="RefSeq" id="WP_138087293.1">
    <property type="nucleotide sequence ID" value="NZ_VAUV01000011.1"/>
</dbReference>
<name>A0A5R8KD36_9BACT</name>
<feature type="domain" description="Helicase ATP-binding" evidence="2">
    <location>
        <begin position="705"/>
        <end position="869"/>
    </location>
</feature>
<keyword evidence="5" id="KW-1185">Reference proteome</keyword>
<dbReference type="InterPro" id="IPR000330">
    <property type="entry name" value="SNF2_N"/>
</dbReference>
<dbReference type="InterPro" id="IPR049730">
    <property type="entry name" value="SNF2/RAD54-like_C"/>
</dbReference>
<dbReference type="InterPro" id="IPR050496">
    <property type="entry name" value="SNF2_RAD54_helicase_repair"/>
</dbReference>
<accession>A0A5R8KD36</accession>
<dbReference type="PANTHER" id="PTHR45629:SF7">
    <property type="entry name" value="DNA EXCISION REPAIR PROTEIN ERCC-6-RELATED"/>
    <property type="match status" value="1"/>
</dbReference>
<evidence type="ECO:0000259" key="2">
    <source>
        <dbReference type="PROSITE" id="PS51192"/>
    </source>
</evidence>
<dbReference type="Pfam" id="PF00271">
    <property type="entry name" value="Helicase_C"/>
    <property type="match status" value="1"/>
</dbReference>
<dbReference type="Proteomes" id="UP000306196">
    <property type="component" value="Unassembled WGS sequence"/>
</dbReference>
<proteinExistence type="predicted"/>
<sequence>MPGAAEVESFLSLFDAPTITAARQLVETRRTRILKHGAENFLAEISFEDEIIQATFKKHKQIWSGNTDATGAQHKIALCAAMLEAEMTHGQFGGTEPQLSLTEIVEDKLSRKLAATEEQYLAKVEKRHERYQALGEIHDHDLVRLNSRWPIQSYEPLKLWPKPPKDVLEFWNYLAAALVDRKLTYPAFLESVTDLAGTNAKLDAWKQAEDLPRWAELIREFSQRENPTLTEAELRLIITPAEARFQLHDLEQDKWRTLVEDELDQFLAQDRLNALRLPLPSRILIESAARWIPRQLQPIIRLEEHDAAHWLASLLTQPELSHHLVSLNETPFRQSPSPLNWTAEEVPAEGPRAATIILHLRDGEGNEPQKPLRYLPAAQPLYLASDTLYRGPANFEEGTQAQTSIEIPLQALASEEGIQFLNKLGIDLPPNLAQKVTRETFNVRLIAKCLPKAEQGSTEHASISVEATSSNGLLTQRLRGRRWEMQEQLRAPDDTIPCYDRNTLDIAIPLVEGIKGTYDLELDAFRVRVTKTFPQQFETWARSLPETVTLQTDDRLQSILEDPLTAKVRLEVNETGMDWFDLRLVFDIEGLELKPAEIRRLIAARGGYVRLADGTWRSVKLELSEEQQDAFAALGIDLNDLSDEAHPIHARQLALQQRRELLPPELWDTVRERLNSLDLQTKPDVPAELNATLRPYQVEGFQFLVYLAINRFGGVLADDMGLGKTMQSITWMLWLRNHAIAEGRPLSPILVVCPKSVLDVWAIEIAKAAPSLRVQVLREKDTLNIEETKANIDVLVLNYAQLRACIEDLSKVPWLAAILDEGQQIKNPDSKVAKAARLLQAQNRLVLTGTPLENRLLDLWSLMTFATPGALGDRAYFQKHFDRRKDDRAAERLSARLRPFILRRTKSQVARDLPPRSEESMLCELSGIQEQLYREQLANAQHMILTATGADALSKRRFAILQAITRLRQICCHPALVQPDAINEESAKLNALMELLDQLHDEGHKVLVFSQFVTMLKIIRDKLIELDRPHHWLTGATQNRAEVVESFQNTPDPSVFLLSLKAGGSGLNLTAASYVVLYDPWWNPAVENQAIDRAHRIGQTQPVMAYRLLAKNTIEEKIQRLQQQKQFMSQDVLGSESFSRSLDRADLEYLFGIGDPPDDAHTAD</sequence>
<dbReference type="SMART" id="SM00487">
    <property type="entry name" value="DEXDc"/>
    <property type="match status" value="1"/>
</dbReference>
<dbReference type="CDD" id="cd18793">
    <property type="entry name" value="SF2_C_SNF"/>
    <property type="match status" value="1"/>
</dbReference>
<keyword evidence="4" id="KW-0347">Helicase</keyword>
<evidence type="ECO:0000313" key="5">
    <source>
        <dbReference type="Proteomes" id="UP000306196"/>
    </source>
</evidence>
<dbReference type="Gene3D" id="3.40.50.10810">
    <property type="entry name" value="Tandem AAA-ATPase domain"/>
    <property type="match status" value="1"/>
</dbReference>
<keyword evidence="4" id="KW-0547">Nucleotide-binding</keyword>
<evidence type="ECO:0000259" key="3">
    <source>
        <dbReference type="PROSITE" id="PS51194"/>
    </source>
</evidence>
<reference evidence="4 5" key="1">
    <citation type="submission" date="2019-05" db="EMBL/GenBank/DDBJ databases">
        <title>Verrucobacter flavum gen. nov., sp. nov. a new member of the family Verrucomicrobiaceae.</title>
        <authorList>
            <person name="Szuroczki S."/>
            <person name="Abbaszade G."/>
            <person name="Szabo A."/>
            <person name="Felfoldi T."/>
            <person name="Schumann P."/>
            <person name="Boka K."/>
            <person name="Keki Z."/>
            <person name="Toumi M."/>
            <person name="Toth E."/>
        </authorList>
    </citation>
    <scope>NUCLEOTIDE SEQUENCE [LARGE SCALE GENOMIC DNA]</scope>
    <source>
        <strain evidence="4 5">MG-N-17</strain>
    </source>
</reference>
<dbReference type="OrthoDB" id="9760715at2"/>
<keyword evidence="1" id="KW-0378">Hydrolase</keyword>